<gene>
    <name evidence="5" type="ORF">H9652_02265</name>
</gene>
<evidence type="ECO:0000256" key="3">
    <source>
        <dbReference type="ARBA" id="ARBA00022839"/>
    </source>
</evidence>
<dbReference type="SMART" id="SM00479">
    <property type="entry name" value="EXOIII"/>
    <property type="match status" value="1"/>
</dbReference>
<dbReference type="PANTHER" id="PTHR30231">
    <property type="entry name" value="DNA POLYMERASE III SUBUNIT EPSILON"/>
    <property type="match status" value="1"/>
</dbReference>
<evidence type="ECO:0000256" key="2">
    <source>
        <dbReference type="ARBA" id="ARBA00022801"/>
    </source>
</evidence>
<accession>A0ABR8RNA2</accession>
<dbReference type="SUPFAM" id="SSF53098">
    <property type="entry name" value="Ribonuclease H-like"/>
    <property type="match status" value="1"/>
</dbReference>
<evidence type="ECO:0000259" key="4">
    <source>
        <dbReference type="SMART" id="SM00479"/>
    </source>
</evidence>
<dbReference type="InterPro" id="IPR012337">
    <property type="entry name" value="RNaseH-like_sf"/>
</dbReference>
<evidence type="ECO:0000313" key="6">
    <source>
        <dbReference type="Proteomes" id="UP000641803"/>
    </source>
</evidence>
<dbReference type="InterPro" id="IPR036420">
    <property type="entry name" value="BRCT_dom_sf"/>
</dbReference>
<sequence length="503" mass="51736">MPGFAVIDLETTGFSPRQHDRIAEVAVVLTDAAGRVQDEWCTLVNPERDLGPQHVHGISAADVGLAPTFAVVAPHLARLLEGRVIVAHNASFDTRFLRAELGRVGLPVGIDPLACLCTMRLAGTFLPSAPRGLAICCELAGVVHDGAHSALGDARATAGLLEHYLGLDDTDPLWAVAHEASATHSWPGLPAAADFVPVLRGASRPTGHWLSGLSDRLDRVPFPPQADDYLALLDLALLDRYVSFTERGALLAAADEAGLSRAQVESLHHGYLDALARVALTDGVLSDSEVADLHEVAGQLGMDADDVAAAVARAGRGVLIGASTLPDGGMHLGVTPAVLGGAPDAGAHPGAEASGAVGLGAGRSADGGPAGGADTAVVVASTTNGAGAPDAAVVDGEAAVLVAVTPIPVTPAVASVADRPRFRLARGDEIVLTGAMTRPREDWEREARAAGLAPWPNVTKRTRVVIAADPDSLSGKARTARRYGIPVVSERVFEELLGRVTVG</sequence>
<dbReference type="RefSeq" id="WP_191794471.1">
    <property type="nucleotide sequence ID" value="NZ_JACSQQ010000003.1"/>
</dbReference>
<dbReference type="EMBL" id="JACSQQ010000003">
    <property type="protein sequence ID" value="MBD7949231.1"/>
    <property type="molecule type" value="Genomic_DNA"/>
</dbReference>
<reference evidence="5 6" key="1">
    <citation type="submission" date="2020-08" db="EMBL/GenBank/DDBJ databases">
        <title>A Genomic Blueprint of the Chicken Gut Microbiome.</title>
        <authorList>
            <person name="Gilroy R."/>
            <person name="Ravi A."/>
            <person name="Getino M."/>
            <person name="Pursley I."/>
            <person name="Horton D.L."/>
            <person name="Alikhan N.-F."/>
            <person name="Baker D."/>
            <person name="Gharbi K."/>
            <person name="Hall N."/>
            <person name="Watson M."/>
            <person name="Adriaenssens E.M."/>
            <person name="Foster-Nyarko E."/>
            <person name="Jarju S."/>
            <person name="Secka A."/>
            <person name="Antonio M."/>
            <person name="Oren A."/>
            <person name="Chaudhuri R."/>
            <person name="La Ragione R.M."/>
            <person name="Hildebrand F."/>
            <person name="Pallen M.J."/>
        </authorList>
    </citation>
    <scope>NUCLEOTIDE SEQUENCE [LARGE SCALE GENOMIC DNA]</scope>
    <source>
        <strain evidence="5 6">Sa4CUA1</strain>
    </source>
</reference>
<dbReference type="Proteomes" id="UP000641803">
    <property type="component" value="Unassembled WGS sequence"/>
</dbReference>
<keyword evidence="3" id="KW-0269">Exonuclease</keyword>
<dbReference type="Pfam" id="PF00929">
    <property type="entry name" value="RNase_T"/>
    <property type="match status" value="1"/>
</dbReference>
<dbReference type="SUPFAM" id="SSF158682">
    <property type="entry name" value="TerB-like"/>
    <property type="match status" value="1"/>
</dbReference>
<dbReference type="PANTHER" id="PTHR30231:SF4">
    <property type="entry name" value="PROTEIN NEN2"/>
    <property type="match status" value="1"/>
</dbReference>
<keyword evidence="2" id="KW-0378">Hydrolase</keyword>
<dbReference type="InterPro" id="IPR029024">
    <property type="entry name" value="TerB-like"/>
</dbReference>
<dbReference type="Gene3D" id="3.30.420.10">
    <property type="entry name" value="Ribonuclease H-like superfamily/Ribonuclease H"/>
    <property type="match status" value="1"/>
</dbReference>
<keyword evidence="6" id="KW-1185">Reference proteome</keyword>
<keyword evidence="1" id="KW-0540">Nuclease</keyword>
<evidence type="ECO:0000256" key="1">
    <source>
        <dbReference type="ARBA" id="ARBA00022722"/>
    </source>
</evidence>
<comment type="caution">
    <text evidence="5">The sequence shown here is derived from an EMBL/GenBank/DDBJ whole genome shotgun (WGS) entry which is preliminary data.</text>
</comment>
<proteinExistence type="predicted"/>
<dbReference type="SUPFAM" id="SSF52113">
    <property type="entry name" value="BRCT domain"/>
    <property type="match status" value="1"/>
</dbReference>
<dbReference type="CDD" id="cd06127">
    <property type="entry name" value="DEDDh"/>
    <property type="match status" value="1"/>
</dbReference>
<dbReference type="InterPro" id="IPR013520">
    <property type="entry name" value="Ribonucl_H"/>
</dbReference>
<protein>
    <recommendedName>
        <fullName evidence="4">Exonuclease domain-containing protein</fullName>
    </recommendedName>
</protein>
<evidence type="ECO:0000313" key="5">
    <source>
        <dbReference type="EMBL" id="MBD7949231.1"/>
    </source>
</evidence>
<name>A0ABR8RNA2_9CELL</name>
<dbReference type="Gene3D" id="3.40.50.10190">
    <property type="entry name" value="BRCT domain"/>
    <property type="match status" value="1"/>
</dbReference>
<organism evidence="5 6">
    <name type="scientific">Oerskovia rustica</name>
    <dbReference type="NCBI Taxonomy" id="2762237"/>
    <lineage>
        <taxon>Bacteria</taxon>
        <taxon>Bacillati</taxon>
        <taxon>Actinomycetota</taxon>
        <taxon>Actinomycetes</taxon>
        <taxon>Micrococcales</taxon>
        <taxon>Cellulomonadaceae</taxon>
        <taxon>Oerskovia</taxon>
    </lineage>
</organism>
<dbReference type="InterPro" id="IPR036397">
    <property type="entry name" value="RNaseH_sf"/>
</dbReference>
<feature type="domain" description="Exonuclease" evidence="4">
    <location>
        <begin position="3"/>
        <end position="170"/>
    </location>
</feature>